<feature type="domain" description="EamA" evidence="7">
    <location>
        <begin position="157"/>
        <end position="291"/>
    </location>
</feature>
<evidence type="ECO:0000313" key="8">
    <source>
        <dbReference type="EMBL" id="QQV77967.1"/>
    </source>
</evidence>
<evidence type="ECO:0000259" key="7">
    <source>
        <dbReference type="Pfam" id="PF00892"/>
    </source>
</evidence>
<feature type="transmembrane region" description="Helical" evidence="6">
    <location>
        <begin position="125"/>
        <end position="143"/>
    </location>
</feature>
<keyword evidence="3 6" id="KW-0812">Transmembrane</keyword>
<dbReference type="PANTHER" id="PTHR32322:SF2">
    <property type="entry name" value="EAMA DOMAIN-CONTAINING PROTEIN"/>
    <property type="match status" value="1"/>
</dbReference>
<name>A0A974S4V0_9SPHN</name>
<evidence type="ECO:0000256" key="4">
    <source>
        <dbReference type="ARBA" id="ARBA00022989"/>
    </source>
</evidence>
<feature type="transmembrane region" description="Helical" evidence="6">
    <location>
        <begin position="155"/>
        <end position="175"/>
    </location>
</feature>
<gene>
    <name evidence="8" type="ORF">H5J25_04255</name>
</gene>
<dbReference type="Proteomes" id="UP000595894">
    <property type="component" value="Chromosome"/>
</dbReference>
<accession>A0A974S4V0</accession>
<keyword evidence="9" id="KW-1185">Reference proteome</keyword>
<evidence type="ECO:0000256" key="5">
    <source>
        <dbReference type="ARBA" id="ARBA00023136"/>
    </source>
</evidence>
<keyword evidence="5 6" id="KW-0472">Membrane</keyword>
<sequence length="304" mass="32742">MANRIWTAPYLLLTFTALFWAGNSIVARAARDLVPPLALSFWRWSLALLLLLPLAWPHLRRDAAELRRSWRTLIVLGALGIGAFNTLLYTGLQTTSAVNGLLLQSLQPGLILLFGALLFAESTRLLQVLGIILSVAGALVIISKGDPASVMTLRLNIGDLVIGCAVIIWSLYSVLLRKRPQVHPLSFLAATLAIGIAGVLPFYVAEMASGRLIERANESWLAIGYVCIFPSLIAYLCYNRGVELLGSAAAGLYLNIMPIMGALLAAVFLDEAIRGFHFAGVALIALGIICATGWGPRKANLPKT</sequence>
<organism evidence="8 9">
    <name type="scientific">Sphingomonas aliaeris</name>
    <dbReference type="NCBI Taxonomy" id="2759526"/>
    <lineage>
        <taxon>Bacteria</taxon>
        <taxon>Pseudomonadati</taxon>
        <taxon>Pseudomonadota</taxon>
        <taxon>Alphaproteobacteria</taxon>
        <taxon>Sphingomonadales</taxon>
        <taxon>Sphingomonadaceae</taxon>
        <taxon>Sphingomonas</taxon>
    </lineage>
</organism>
<evidence type="ECO:0000256" key="6">
    <source>
        <dbReference type="SAM" id="Phobius"/>
    </source>
</evidence>
<protein>
    <submittedName>
        <fullName evidence="8">EamA family transporter</fullName>
    </submittedName>
</protein>
<feature type="transmembrane region" description="Helical" evidence="6">
    <location>
        <begin position="69"/>
        <end position="89"/>
    </location>
</feature>
<dbReference type="SUPFAM" id="SSF103481">
    <property type="entry name" value="Multidrug resistance efflux transporter EmrE"/>
    <property type="match status" value="2"/>
</dbReference>
<dbReference type="Pfam" id="PF00892">
    <property type="entry name" value="EamA"/>
    <property type="match status" value="2"/>
</dbReference>
<feature type="transmembrane region" description="Helical" evidence="6">
    <location>
        <begin position="101"/>
        <end position="120"/>
    </location>
</feature>
<evidence type="ECO:0000313" key="9">
    <source>
        <dbReference type="Proteomes" id="UP000595894"/>
    </source>
</evidence>
<feature type="transmembrane region" description="Helical" evidence="6">
    <location>
        <begin position="250"/>
        <end position="269"/>
    </location>
</feature>
<evidence type="ECO:0000256" key="1">
    <source>
        <dbReference type="ARBA" id="ARBA00004141"/>
    </source>
</evidence>
<keyword evidence="4 6" id="KW-1133">Transmembrane helix</keyword>
<evidence type="ECO:0000256" key="3">
    <source>
        <dbReference type="ARBA" id="ARBA00022692"/>
    </source>
</evidence>
<dbReference type="GO" id="GO:0016020">
    <property type="term" value="C:membrane"/>
    <property type="evidence" value="ECO:0007669"/>
    <property type="project" value="UniProtKB-SubCell"/>
</dbReference>
<feature type="transmembrane region" description="Helical" evidence="6">
    <location>
        <begin position="187"/>
        <end position="205"/>
    </location>
</feature>
<dbReference type="EMBL" id="CP061035">
    <property type="protein sequence ID" value="QQV77967.1"/>
    <property type="molecule type" value="Genomic_DNA"/>
</dbReference>
<dbReference type="AlphaFoldDB" id="A0A974S4V0"/>
<feature type="domain" description="EamA" evidence="7">
    <location>
        <begin position="10"/>
        <end position="142"/>
    </location>
</feature>
<comment type="subcellular location">
    <subcellularLocation>
        <location evidence="1">Membrane</location>
        <topology evidence="1">Multi-pass membrane protein</topology>
    </subcellularLocation>
</comment>
<dbReference type="KEGG" id="sari:H5J25_04255"/>
<feature type="transmembrane region" description="Helical" evidence="6">
    <location>
        <begin position="39"/>
        <end position="57"/>
    </location>
</feature>
<dbReference type="InterPro" id="IPR037185">
    <property type="entry name" value="EmrE-like"/>
</dbReference>
<evidence type="ECO:0000256" key="2">
    <source>
        <dbReference type="ARBA" id="ARBA00007362"/>
    </source>
</evidence>
<feature type="transmembrane region" description="Helical" evidence="6">
    <location>
        <begin position="220"/>
        <end position="238"/>
    </location>
</feature>
<dbReference type="InterPro" id="IPR050638">
    <property type="entry name" value="AA-Vitamin_Transporters"/>
</dbReference>
<reference evidence="9" key="1">
    <citation type="submission" date="2020-09" db="EMBL/GenBank/DDBJ databases">
        <title>Sphingomonas sp., a new species isolated from pork steak.</title>
        <authorList>
            <person name="Heidler von Heilborn D."/>
        </authorList>
    </citation>
    <scope>NUCLEOTIDE SEQUENCE [LARGE SCALE GENOMIC DNA]</scope>
</reference>
<proteinExistence type="inferred from homology"/>
<dbReference type="RefSeq" id="WP_202094892.1">
    <property type="nucleotide sequence ID" value="NZ_CP061035.1"/>
</dbReference>
<feature type="transmembrane region" description="Helical" evidence="6">
    <location>
        <begin position="275"/>
        <end position="294"/>
    </location>
</feature>
<dbReference type="InterPro" id="IPR000620">
    <property type="entry name" value="EamA_dom"/>
</dbReference>
<comment type="similarity">
    <text evidence="2">Belongs to the EamA transporter family.</text>
</comment>
<dbReference type="PANTHER" id="PTHR32322">
    <property type="entry name" value="INNER MEMBRANE TRANSPORTER"/>
    <property type="match status" value="1"/>
</dbReference>